<dbReference type="InterPro" id="IPR008972">
    <property type="entry name" value="Cupredoxin"/>
</dbReference>
<keyword evidence="3" id="KW-1185">Reference proteome</keyword>
<sequence>MNNSKIYNEWASENRFQVGDTIKYWKDYVMQVGEVEYKKCNSSRPNCFSNTGSTIYRLEHPWSFYAISRDVGHCGKG</sequence>
<dbReference type="InterPro" id="IPR003245">
    <property type="entry name" value="Phytocyanin_dom"/>
</dbReference>
<evidence type="ECO:0000259" key="1">
    <source>
        <dbReference type="PROSITE" id="PS51485"/>
    </source>
</evidence>
<comment type="caution">
    <text evidence="2">The sequence shown here is derived from an EMBL/GenBank/DDBJ whole genome shotgun (WGS) entry which is preliminary data.</text>
</comment>
<proteinExistence type="predicted"/>
<accession>A0AAV8SCP5</accession>
<dbReference type="EMBL" id="JAIWQS010000011">
    <property type="protein sequence ID" value="KAJ8749953.1"/>
    <property type="molecule type" value="Genomic_DNA"/>
</dbReference>
<dbReference type="Proteomes" id="UP001159364">
    <property type="component" value="Linkage Group LG11"/>
</dbReference>
<name>A0AAV8SCP5_9ROSI</name>
<reference evidence="2 3" key="1">
    <citation type="submission" date="2021-09" db="EMBL/GenBank/DDBJ databases">
        <title>Genomic insights and catalytic innovation underlie evolution of tropane alkaloids biosynthesis.</title>
        <authorList>
            <person name="Wang Y.-J."/>
            <person name="Tian T."/>
            <person name="Huang J.-P."/>
            <person name="Huang S.-X."/>
        </authorList>
    </citation>
    <scope>NUCLEOTIDE SEQUENCE [LARGE SCALE GENOMIC DNA]</scope>
    <source>
        <strain evidence="2">KIB-2018</strain>
        <tissue evidence="2">Leaf</tissue>
    </source>
</reference>
<evidence type="ECO:0000313" key="3">
    <source>
        <dbReference type="Proteomes" id="UP001159364"/>
    </source>
</evidence>
<organism evidence="2 3">
    <name type="scientific">Erythroxylum novogranatense</name>
    <dbReference type="NCBI Taxonomy" id="1862640"/>
    <lineage>
        <taxon>Eukaryota</taxon>
        <taxon>Viridiplantae</taxon>
        <taxon>Streptophyta</taxon>
        <taxon>Embryophyta</taxon>
        <taxon>Tracheophyta</taxon>
        <taxon>Spermatophyta</taxon>
        <taxon>Magnoliopsida</taxon>
        <taxon>eudicotyledons</taxon>
        <taxon>Gunneridae</taxon>
        <taxon>Pentapetalae</taxon>
        <taxon>rosids</taxon>
        <taxon>fabids</taxon>
        <taxon>Malpighiales</taxon>
        <taxon>Erythroxylaceae</taxon>
        <taxon>Erythroxylum</taxon>
    </lineage>
</organism>
<evidence type="ECO:0000313" key="2">
    <source>
        <dbReference type="EMBL" id="KAJ8749953.1"/>
    </source>
</evidence>
<dbReference type="PROSITE" id="PS51485">
    <property type="entry name" value="PHYTOCYANIN"/>
    <property type="match status" value="1"/>
</dbReference>
<dbReference type="GO" id="GO:0005886">
    <property type="term" value="C:plasma membrane"/>
    <property type="evidence" value="ECO:0007669"/>
    <property type="project" value="TreeGrafter"/>
</dbReference>
<dbReference type="PANTHER" id="PTHR33021:SF49">
    <property type="entry name" value="EARLY NODULIN-LIKE PROTEIN 21"/>
    <property type="match status" value="1"/>
</dbReference>
<dbReference type="InterPro" id="IPR039391">
    <property type="entry name" value="Phytocyanin-like"/>
</dbReference>
<dbReference type="SUPFAM" id="SSF49503">
    <property type="entry name" value="Cupredoxins"/>
    <property type="match status" value="1"/>
</dbReference>
<dbReference type="AlphaFoldDB" id="A0AAV8SCP5"/>
<feature type="domain" description="Phytocyanin" evidence="1">
    <location>
        <begin position="1"/>
        <end position="77"/>
    </location>
</feature>
<dbReference type="Gene3D" id="2.60.40.420">
    <property type="entry name" value="Cupredoxins - blue copper proteins"/>
    <property type="match status" value="1"/>
</dbReference>
<dbReference type="GO" id="GO:0009055">
    <property type="term" value="F:electron transfer activity"/>
    <property type="evidence" value="ECO:0007669"/>
    <property type="project" value="InterPro"/>
</dbReference>
<dbReference type="PANTHER" id="PTHR33021">
    <property type="entry name" value="BLUE COPPER PROTEIN"/>
    <property type="match status" value="1"/>
</dbReference>
<dbReference type="Pfam" id="PF02298">
    <property type="entry name" value="Cu_bind_like"/>
    <property type="match status" value="1"/>
</dbReference>
<protein>
    <recommendedName>
        <fullName evidence="1">Phytocyanin domain-containing protein</fullName>
    </recommendedName>
</protein>
<gene>
    <name evidence="2" type="ORF">K2173_013868</name>
</gene>